<feature type="transmembrane region" description="Helical" evidence="1">
    <location>
        <begin position="7"/>
        <end position="25"/>
    </location>
</feature>
<dbReference type="AlphaFoldDB" id="D7E6R4"/>
<keyword evidence="3" id="KW-1185">Reference proteome</keyword>
<name>D7E6R4_METEZ</name>
<dbReference type="KEGG" id="mev:Metev_0362"/>
<feature type="transmembrane region" description="Helical" evidence="1">
    <location>
        <begin position="31"/>
        <end position="50"/>
    </location>
</feature>
<dbReference type="OrthoDB" id="379228at2157"/>
<proteinExistence type="predicted"/>
<feature type="transmembrane region" description="Helical" evidence="1">
    <location>
        <begin position="62"/>
        <end position="80"/>
    </location>
</feature>
<keyword evidence="1" id="KW-0812">Transmembrane</keyword>
<accession>D7E6R4</accession>
<reference evidence="2 3" key="1">
    <citation type="submission" date="2010-06" db="EMBL/GenBank/DDBJ databases">
        <title>Complete sequence chromosome of Methanohalobium evestigatum Z-7303.</title>
        <authorList>
            <consortium name="US DOE Joint Genome Institute"/>
            <person name="Lucas S."/>
            <person name="Copeland A."/>
            <person name="Lapidus A."/>
            <person name="Cheng J.-F."/>
            <person name="Bruce D."/>
            <person name="Goodwin L."/>
            <person name="Pitluck S."/>
            <person name="Saunders E."/>
            <person name="Detter J.C."/>
            <person name="Han C."/>
            <person name="Tapia R."/>
            <person name="Land M."/>
            <person name="Hauser L."/>
            <person name="Kyrpides N."/>
            <person name="Mikhailova N."/>
            <person name="Sieprawska-Lupa M."/>
            <person name="Whitman W.B."/>
            <person name="Anderson I."/>
            <person name="Woyke T."/>
        </authorList>
    </citation>
    <scope>NUCLEOTIDE SEQUENCE [LARGE SCALE GENOMIC DNA]</scope>
    <source>
        <strain evidence="3">ATCC BAA-1072 / DSM 3721 / NBRC 107634 / OCM 161 / Z-7303</strain>
    </source>
</reference>
<protein>
    <submittedName>
        <fullName evidence="2">Uncharacterized protein</fullName>
    </submittedName>
</protein>
<keyword evidence="1" id="KW-1133">Transmembrane helix</keyword>
<dbReference type="EMBL" id="CP002069">
    <property type="protein sequence ID" value="ADI73286.1"/>
    <property type="molecule type" value="Genomic_DNA"/>
</dbReference>
<gene>
    <name evidence="2" type="ordered locus">Metev_0362</name>
</gene>
<feature type="transmembrane region" description="Helical" evidence="1">
    <location>
        <begin position="119"/>
        <end position="140"/>
    </location>
</feature>
<feature type="transmembrane region" description="Helical" evidence="1">
    <location>
        <begin position="86"/>
        <end position="107"/>
    </location>
</feature>
<dbReference type="RefSeq" id="WP_013193854.1">
    <property type="nucleotide sequence ID" value="NC_014253.1"/>
</dbReference>
<dbReference type="HOGENOM" id="CLU_1014145_0_0_2"/>
<keyword evidence="1" id="KW-0472">Membrane</keyword>
<dbReference type="GeneID" id="9345979"/>
<sequence length="274" mass="29626">MDINIRTILAGIGGVTGIGAVISFLQTELFSSPVTTSIALIAVGILILAITHRTEDKAIRNIGVIICSFSIIASVLYGVISLTSGTLTVTLSLAILTTGFLTAAYISQTERKILTQKKLSVLSVIFLCLFAFTAVVDAVVSEPEYNLELEETITEVESTDYRSNYIVGTLTVSNPSFLPLDTERQSYRACLTGVDFGNDTEDAEEIERVLVDMRLQTERIPDPLFFSTKVDVLFGAGFADRLEEVGVSVTDIPVVGDTRCPDSTEQPQLTIITA</sequence>
<dbReference type="STRING" id="644295.Metev_0362"/>
<evidence type="ECO:0000313" key="3">
    <source>
        <dbReference type="Proteomes" id="UP000000391"/>
    </source>
</evidence>
<evidence type="ECO:0000256" key="1">
    <source>
        <dbReference type="SAM" id="Phobius"/>
    </source>
</evidence>
<organism evidence="2 3">
    <name type="scientific">Methanohalobium evestigatum (strain ATCC BAA-1072 / DSM 3721 / NBRC 107634 / OCM 161 / Z-7303)</name>
    <dbReference type="NCBI Taxonomy" id="644295"/>
    <lineage>
        <taxon>Archaea</taxon>
        <taxon>Methanobacteriati</taxon>
        <taxon>Methanobacteriota</taxon>
        <taxon>Stenosarchaea group</taxon>
        <taxon>Methanomicrobia</taxon>
        <taxon>Methanosarcinales</taxon>
        <taxon>Methanosarcinaceae</taxon>
        <taxon>Methanohalobium</taxon>
    </lineage>
</organism>
<dbReference type="Proteomes" id="UP000000391">
    <property type="component" value="Chromosome"/>
</dbReference>
<evidence type="ECO:0000313" key="2">
    <source>
        <dbReference type="EMBL" id="ADI73286.1"/>
    </source>
</evidence>